<evidence type="ECO:0000256" key="5">
    <source>
        <dbReference type="SAM" id="MobiDB-lite"/>
    </source>
</evidence>
<feature type="compositionally biased region" description="Basic residues" evidence="5">
    <location>
        <begin position="765"/>
        <end position="774"/>
    </location>
</feature>
<feature type="region of interest" description="Disordered" evidence="5">
    <location>
        <begin position="753"/>
        <end position="774"/>
    </location>
</feature>
<dbReference type="InterPro" id="IPR036352">
    <property type="entry name" value="Semap_dom_sf"/>
</dbReference>
<dbReference type="Gene3D" id="3.30.1680.10">
    <property type="entry name" value="ligand-binding face of the semaphorins, domain 2"/>
    <property type="match status" value="1"/>
</dbReference>
<keyword evidence="3" id="KW-0325">Glycoprotein</keyword>
<dbReference type="InterPro" id="IPR036179">
    <property type="entry name" value="Ig-like_dom_sf"/>
</dbReference>
<evidence type="ECO:0000256" key="1">
    <source>
        <dbReference type="ARBA" id="ARBA00009492"/>
    </source>
</evidence>
<organism evidence="9 10">
    <name type="scientific">Polyodon spathula</name>
    <name type="common">North American paddlefish</name>
    <name type="synonym">Squalus spathula</name>
    <dbReference type="NCBI Taxonomy" id="7913"/>
    <lineage>
        <taxon>Eukaryota</taxon>
        <taxon>Metazoa</taxon>
        <taxon>Chordata</taxon>
        <taxon>Craniata</taxon>
        <taxon>Vertebrata</taxon>
        <taxon>Euteleostomi</taxon>
        <taxon>Actinopterygii</taxon>
        <taxon>Chondrostei</taxon>
        <taxon>Acipenseriformes</taxon>
        <taxon>Polyodontidae</taxon>
        <taxon>Polyodon</taxon>
    </lineage>
</organism>
<feature type="non-terminal residue" evidence="9">
    <location>
        <position position="774"/>
    </location>
</feature>
<comment type="similarity">
    <text evidence="1">Belongs to the semaphorin family.</text>
</comment>
<dbReference type="SMART" id="SM00630">
    <property type="entry name" value="Sema"/>
    <property type="match status" value="1"/>
</dbReference>
<protein>
    <submittedName>
        <fullName evidence="9">SEM3D protein</fullName>
    </submittedName>
</protein>
<keyword evidence="10" id="KW-1185">Reference proteome</keyword>
<keyword evidence="6" id="KW-0732">Signal</keyword>
<dbReference type="CDD" id="cd05871">
    <property type="entry name" value="Ig_Sema3"/>
    <property type="match status" value="1"/>
</dbReference>
<dbReference type="SUPFAM" id="SSF103575">
    <property type="entry name" value="Plexin repeat"/>
    <property type="match status" value="1"/>
</dbReference>
<name>A0ABS2YA74_POLSP</name>
<dbReference type="EMBL" id="JAAWVQ010129136">
    <property type="protein sequence ID" value="MBN3283610.1"/>
    <property type="molecule type" value="Genomic_DNA"/>
</dbReference>
<dbReference type="PROSITE" id="PS50835">
    <property type="entry name" value="IG_LIKE"/>
    <property type="match status" value="1"/>
</dbReference>
<dbReference type="Proteomes" id="UP001166093">
    <property type="component" value="Unassembled WGS sequence"/>
</dbReference>
<dbReference type="SMART" id="SM00423">
    <property type="entry name" value="PSI"/>
    <property type="match status" value="1"/>
</dbReference>
<evidence type="ECO:0000259" key="7">
    <source>
        <dbReference type="PROSITE" id="PS50835"/>
    </source>
</evidence>
<dbReference type="InterPro" id="IPR027231">
    <property type="entry name" value="Semaphorin"/>
</dbReference>
<dbReference type="InterPro" id="IPR016201">
    <property type="entry name" value="PSI"/>
</dbReference>
<dbReference type="SUPFAM" id="SSF48726">
    <property type="entry name" value="Immunoglobulin"/>
    <property type="match status" value="1"/>
</dbReference>
<evidence type="ECO:0000313" key="9">
    <source>
        <dbReference type="EMBL" id="MBN3283610.1"/>
    </source>
</evidence>
<feature type="chain" id="PRO_5045442714" evidence="6">
    <location>
        <begin position="31"/>
        <end position="774"/>
    </location>
</feature>
<feature type="domain" description="Sema" evidence="8">
    <location>
        <begin position="37"/>
        <end position="535"/>
    </location>
</feature>
<comment type="caution">
    <text evidence="4">Lacks conserved residue(s) required for the propagation of feature annotation.</text>
</comment>
<feature type="non-terminal residue" evidence="9">
    <location>
        <position position="1"/>
    </location>
</feature>
<dbReference type="PROSITE" id="PS51004">
    <property type="entry name" value="SEMA"/>
    <property type="match status" value="1"/>
</dbReference>
<evidence type="ECO:0000256" key="3">
    <source>
        <dbReference type="ARBA" id="ARBA00023180"/>
    </source>
</evidence>
<keyword evidence="2" id="KW-1015">Disulfide bond</keyword>
<evidence type="ECO:0000256" key="4">
    <source>
        <dbReference type="PROSITE-ProRule" id="PRU00352"/>
    </source>
</evidence>
<accession>A0ABS2YA74</accession>
<dbReference type="Gene3D" id="2.130.10.10">
    <property type="entry name" value="YVTN repeat-like/Quinoprotein amine dehydrogenase"/>
    <property type="match status" value="1"/>
</dbReference>
<gene>
    <name evidence="9" type="primary">Sema3d_3</name>
    <name evidence="9" type="ORF">GTO93_0001192</name>
</gene>
<dbReference type="PANTHER" id="PTHR11036:SF69">
    <property type="entry name" value="SEMA DOMAIN-CONTAINING PROTEIN"/>
    <property type="match status" value="1"/>
</dbReference>
<evidence type="ECO:0000313" key="10">
    <source>
        <dbReference type="Proteomes" id="UP001166093"/>
    </source>
</evidence>
<reference evidence="9" key="1">
    <citation type="journal article" date="2021" name="Cell">
        <title>Tracing the genetic footprints of vertebrate landing in non-teleost ray-finned fishes.</title>
        <authorList>
            <person name="Bi X."/>
            <person name="Wang K."/>
            <person name="Yang L."/>
            <person name="Pan H."/>
            <person name="Jiang H."/>
            <person name="Wei Q."/>
            <person name="Fang M."/>
            <person name="Yu H."/>
            <person name="Zhu C."/>
            <person name="Cai Y."/>
            <person name="He Y."/>
            <person name="Gan X."/>
            <person name="Zeng H."/>
            <person name="Yu D."/>
            <person name="Zhu Y."/>
            <person name="Jiang H."/>
            <person name="Qiu Q."/>
            <person name="Yang H."/>
            <person name="Zhang Y.E."/>
            <person name="Wang W."/>
            <person name="Zhu M."/>
            <person name="He S."/>
            <person name="Zhang G."/>
        </authorList>
    </citation>
    <scope>NUCLEOTIDE SEQUENCE</scope>
    <source>
        <strain evidence="9">Pddl_001</strain>
    </source>
</reference>
<feature type="signal peptide" evidence="6">
    <location>
        <begin position="1"/>
        <end position="30"/>
    </location>
</feature>
<dbReference type="PANTHER" id="PTHR11036">
    <property type="entry name" value="SEMAPHORIN"/>
    <property type="match status" value="1"/>
</dbReference>
<feature type="domain" description="Ig-like" evidence="7">
    <location>
        <begin position="584"/>
        <end position="679"/>
    </location>
</feature>
<comment type="caution">
    <text evidence="9">The sequence shown here is derived from an EMBL/GenBank/DDBJ whole genome shotgun (WGS) entry which is preliminary data.</text>
</comment>
<dbReference type="Gene3D" id="2.60.40.10">
    <property type="entry name" value="Immunoglobulins"/>
    <property type="match status" value="1"/>
</dbReference>
<dbReference type="Pfam" id="PF01403">
    <property type="entry name" value="Sema"/>
    <property type="match status" value="1"/>
</dbReference>
<dbReference type="InterPro" id="IPR007110">
    <property type="entry name" value="Ig-like_dom"/>
</dbReference>
<dbReference type="InterPro" id="IPR015943">
    <property type="entry name" value="WD40/YVTN_repeat-like_dom_sf"/>
</dbReference>
<dbReference type="InterPro" id="IPR013783">
    <property type="entry name" value="Ig-like_fold"/>
</dbReference>
<evidence type="ECO:0000256" key="2">
    <source>
        <dbReference type="ARBA" id="ARBA00023157"/>
    </source>
</evidence>
<dbReference type="InterPro" id="IPR001627">
    <property type="entry name" value="Semap_dom"/>
</dbReference>
<dbReference type="SUPFAM" id="SSF101912">
    <property type="entry name" value="Sema domain"/>
    <property type="match status" value="1"/>
</dbReference>
<evidence type="ECO:0000256" key="6">
    <source>
        <dbReference type="SAM" id="SignalP"/>
    </source>
</evidence>
<sequence>MGFLTVLPRRRALLLCLLIQLLQVASWSSAWTPGAARLRLSYRDLQTSNSSTVFIGSINSSSYQALLLDEDRGWLLAGAKNYIFLFRSDNLNESPDKIYWPAANDHVEHCKLAGKNAETECANFIRLLQHFNKTHVYACGTGAFHPVCAYIDLGHSSEEPTFLLIPHLVESGRGKCPYSPLEPFTAALTDEKLYAGTSVDFMGTNAALFRTAIQGSSQHYIRTEANQDHWLNDPKFIGSYCIPDTHSPDDDKVYFFFKEKAVESNQWDKRIYTRVARVCKNDVGGKRSLINRWTTFLKARLVCSVPGPEDRHTYFDELEDIFLLETRDEQNPLVFGVFSASSAVFKGSAVCVYSMASIRAAFNGPFAHKEGLDYRWVEYKGRIPYPRPGTCPSKTYDPLHKSTQDFPDDVISFMRGHQLMWEVVHPLNRKPLFVRSGTPYLLKKVVVDRVEAEDGQYNILYLATDDGKVLKVISIPKESWQSEEVVLEELSVFQKPTPILNMKLSTKRVSLCWFQSDSDQQLYVSSVSGVARVSLHRCDLYGKACADCCLSRDPYCAWDGSSCSRYFSTNKRRARRQDVKHGDPRSQCQDIGDGFDVVEEKVIYGVETNSTYLECVPRSQQTSIRWTVQHPRADHSQELKNDDRFVYMEHGILIHQLEKRDAGIYSCLAEELSFSHTIARYSLRIIEHEHIGAPPSRGGAEIVVGGVRQGPIPFEQSHLHYKDYTQLTVSGMTADEYCDQIWHRAKRRQKMHNLKWKQALENRKGRVRRHPRTE</sequence>
<proteinExistence type="inferred from homology"/>
<evidence type="ECO:0000259" key="8">
    <source>
        <dbReference type="PROSITE" id="PS51004"/>
    </source>
</evidence>